<evidence type="ECO:0000256" key="3">
    <source>
        <dbReference type="ARBA" id="ARBA00023125"/>
    </source>
</evidence>
<proteinExistence type="predicted"/>
<feature type="DNA-binding region" description="H-T-H motif" evidence="5">
    <location>
        <begin position="17"/>
        <end position="36"/>
    </location>
</feature>
<dbReference type="SUPFAM" id="SSF46689">
    <property type="entry name" value="Homeodomain-like"/>
    <property type="match status" value="1"/>
</dbReference>
<sequence>MSSARALFIERGYHATSISDICGHAGLTRGAFYSNYRSKEDLFLALYDTETDRILANLERVAHNDADGRHPAARVLELLAERRRDDEQWFLASMEFTLHAGRNPDIAVELAPREDRLNAGLAQILADLLHDATADDCRDIAMLVTALHEGITAQEIIHGAPAAAFRERIIPRVLNAITTA</sequence>
<comment type="caution">
    <text evidence="7">The sequence shown here is derived from an EMBL/GenBank/DDBJ whole genome shotgun (WGS) entry which is preliminary data.</text>
</comment>
<dbReference type="PANTHER" id="PTHR47506">
    <property type="entry name" value="TRANSCRIPTIONAL REGULATORY PROTEIN"/>
    <property type="match status" value="1"/>
</dbReference>
<keyword evidence="8" id="KW-1185">Reference proteome</keyword>
<evidence type="ECO:0000256" key="5">
    <source>
        <dbReference type="PROSITE-ProRule" id="PRU00335"/>
    </source>
</evidence>
<dbReference type="RefSeq" id="WP_311699197.1">
    <property type="nucleotide sequence ID" value="NZ_JAVREY010000059.1"/>
</dbReference>
<keyword evidence="4" id="KW-0804">Transcription</keyword>
<keyword evidence="3 5" id="KW-0238">DNA-binding</keyword>
<name>A0ABU2U3D9_9ACTN</name>
<evidence type="ECO:0000256" key="1">
    <source>
        <dbReference type="ARBA" id="ARBA00022491"/>
    </source>
</evidence>
<dbReference type="Pfam" id="PF13977">
    <property type="entry name" value="TetR_C_6"/>
    <property type="match status" value="1"/>
</dbReference>
<evidence type="ECO:0000256" key="4">
    <source>
        <dbReference type="ARBA" id="ARBA00023163"/>
    </source>
</evidence>
<dbReference type="Gene3D" id="1.10.10.60">
    <property type="entry name" value="Homeodomain-like"/>
    <property type="match status" value="1"/>
</dbReference>
<dbReference type="PANTHER" id="PTHR47506:SF7">
    <property type="entry name" value="TRANSCRIPTIONAL REGULATORY PROTEIN"/>
    <property type="match status" value="1"/>
</dbReference>
<evidence type="ECO:0000259" key="6">
    <source>
        <dbReference type="PROSITE" id="PS50977"/>
    </source>
</evidence>
<dbReference type="InterPro" id="IPR001647">
    <property type="entry name" value="HTH_TetR"/>
</dbReference>
<organism evidence="7 8">
    <name type="scientific">Streptomyces gibsoniae</name>
    <dbReference type="NCBI Taxonomy" id="3075529"/>
    <lineage>
        <taxon>Bacteria</taxon>
        <taxon>Bacillati</taxon>
        <taxon>Actinomycetota</taxon>
        <taxon>Actinomycetes</taxon>
        <taxon>Kitasatosporales</taxon>
        <taxon>Streptomycetaceae</taxon>
        <taxon>Streptomyces</taxon>
    </lineage>
</organism>
<reference evidence="8" key="1">
    <citation type="submission" date="2023-07" db="EMBL/GenBank/DDBJ databases">
        <title>30 novel species of actinomycetes from the DSMZ collection.</title>
        <authorList>
            <person name="Nouioui I."/>
        </authorList>
    </citation>
    <scope>NUCLEOTIDE SEQUENCE [LARGE SCALE GENOMIC DNA]</scope>
    <source>
        <strain evidence="8">DSM 41699</strain>
    </source>
</reference>
<evidence type="ECO:0000313" key="8">
    <source>
        <dbReference type="Proteomes" id="UP001183809"/>
    </source>
</evidence>
<dbReference type="Pfam" id="PF00440">
    <property type="entry name" value="TetR_N"/>
    <property type="match status" value="1"/>
</dbReference>
<evidence type="ECO:0000256" key="2">
    <source>
        <dbReference type="ARBA" id="ARBA00023015"/>
    </source>
</evidence>
<dbReference type="EMBL" id="JAVREY010000059">
    <property type="protein sequence ID" value="MDT0467748.1"/>
    <property type="molecule type" value="Genomic_DNA"/>
</dbReference>
<dbReference type="InterPro" id="IPR039538">
    <property type="entry name" value="BetI_C"/>
</dbReference>
<dbReference type="InterPro" id="IPR009057">
    <property type="entry name" value="Homeodomain-like_sf"/>
</dbReference>
<dbReference type="Proteomes" id="UP001183809">
    <property type="component" value="Unassembled WGS sequence"/>
</dbReference>
<dbReference type="Gene3D" id="1.10.357.10">
    <property type="entry name" value="Tetracycline Repressor, domain 2"/>
    <property type="match status" value="1"/>
</dbReference>
<keyword evidence="2" id="KW-0805">Transcription regulation</keyword>
<keyword evidence="1" id="KW-0678">Repressor</keyword>
<gene>
    <name evidence="7" type="ORF">RM764_32940</name>
</gene>
<dbReference type="PROSITE" id="PS50977">
    <property type="entry name" value="HTH_TETR_2"/>
    <property type="match status" value="1"/>
</dbReference>
<evidence type="ECO:0000313" key="7">
    <source>
        <dbReference type="EMBL" id="MDT0467748.1"/>
    </source>
</evidence>
<feature type="domain" description="HTH tetR-type" evidence="6">
    <location>
        <begin position="1"/>
        <end position="54"/>
    </location>
</feature>
<accession>A0ABU2U3D9</accession>
<protein>
    <submittedName>
        <fullName evidence="7">TetR/AcrR family transcriptional regulator</fullName>
    </submittedName>
</protein>